<name>A0A7K1UGW7_9MICC</name>
<dbReference type="PANTHER" id="PTHR30399:SF1">
    <property type="entry name" value="UTP PYROPHOSPHATASE"/>
    <property type="match status" value="1"/>
</dbReference>
<proteinExistence type="predicted"/>
<gene>
    <name evidence="3" type="ORF">GNZ21_04885</name>
</gene>
<organism evidence="3 4">
    <name type="scientific">Nesterenkonia alkaliphila</name>
    <dbReference type="NCBI Taxonomy" id="1463631"/>
    <lineage>
        <taxon>Bacteria</taxon>
        <taxon>Bacillati</taxon>
        <taxon>Actinomycetota</taxon>
        <taxon>Actinomycetes</taxon>
        <taxon>Micrococcales</taxon>
        <taxon>Micrococcaceae</taxon>
        <taxon>Nesterenkonia</taxon>
    </lineage>
</organism>
<dbReference type="Pfam" id="PF01863">
    <property type="entry name" value="YgjP-like"/>
    <property type="match status" value="1"/>
</dbReference>
<dbReference type="InterPro" id="IPR053136">
    <property type="entry name" value="UTP_pyrophosphatase-like"/>
</dbReference>
<dbReference type="EMBL" id="WRPM01000031">
    <property type="protein sequence ID" value="MVT25703.1"/>
    <property type="molecule type" value="Genomic_DNA"/>
</dbReference>
<dbReference type="InterPro" id="IPR002725">
    <property type="entry name" value="YgjP-like_metallopeptidase"/>
</dbReference>
<feature type="domain" description="YgjP-like metallopeptidase" evidence="2">
    <location>
        <begin position="160"/>
        <end position="222"/>
    </location>
</feature>
<dbReference type="Proteomes" id="UP000460157">
    <property type="component" value="Unassembled WGS sequence"/>
</dbReference>
<sequence>MTFIMRDDAACLPGFSTAQLPPSSPPRGFRRETVGMEPKSRRVPTVSLQDPRADASVSWLAMAQQAETRIQVDGEDVIVLRSARRTRTVSADMVNGTLRLRAPLRLSRREVEKHARAFRQRLQSRQSAASSSDAALLERAQELSRRYFGAALNPSSVAWSTRQLKRWGSTSSASQEIRLSARLRQMPSWVVDAVLVHELAHLIEPGHGPRFQELVGRYPRTAEADAFLAGVTWAEQQGSSQPDL</sequence>
<evidence type="ECO:0000313" key="4">
    <source>
        <dbReference type="Proteomes" id="UP000460157"/>
    </source>
</evidence>
<dbReference type="AlphaFoldDB" id="A0A7K1UGW7"/>
<evidence type="ECO:0000256" key="1">
    <source>
        <dbReference type="SAM" id="MobiDB-lite"/>
    </source>
</evidence>
<feature type="compositionally biased region" description="Basic and acidic residues" evidence="1">
    <location>
        <begin position="29"/>
        <end position="40"/>
    </location>
</feature>
<dbReference type="Gene3D" id="3.30.2010.10">
    <property type="entry name" value="Metalloproteases ('zincins'), catalytic domain"/>
    <property type="match status" value="1"/>
</dbReference>
<dbReference type="CDD" id="cd07344">
    <property type="entry name" value="M48_yhfN_like"/>
    <property type="match status" value="1"/>
</dbReference>
<accession>A0A7K1UGW7</accession>
<dbReference type="PANTHER" id="PTHR30399">
    <property type="entry name" value="UNCHARACTERIZED PROTEIN YGJP"/>
    <property type="match status" value="1"/>
</dbReference>
<evidence type="ECO:0000259" key="2">
    <source>
        <dbReference type="Pfam" id="PF01863"/>
    </source>
</evidence>
<feature type="region of interest" description="Disordered" evidence="1">
    <location>
        <begin position="16"/>
        <end position="48"/>
    </location>
</feature>
<keyword evidence="4" id="KW-1185">Reference proteome</keyword>
<comment type="caution">
    <text evidence="3">The sequence shown here is derived from an EMBL/GenBank/DDBJ whole genome shotgun (WGS) entry which is preliminary data.</text>
</comment>
<evidence type="ECO:0000313" key="3">
    <source>
        <dbReference type="EMBL" id="MVT25703.1"/>
    </source>
</evidence>
<protein>
    <submittedName>
        <fullName evidence="3">DUF45 domain-containing protein</fullName>
    </submittedName>
</protein>
<reference evidence="3 4" key="1">
    <citation type="submission" date="2019-12" db="EMBL/GenBank/DDBJ databases">
        <title>Nesterenkonia muleiensis sp. nov., a novel actinobacterium isolated from sap of Populus euphratica.</title>
        <authorList>
            <person name="Wang R."/>
        </authorList>
    </citation>
    <scope>NUCLEOTIDE SEQUENCE [LARGE SCALE GENOMIC DNA]</scope>
    <source>
        <strain evidence="3 4">F10</strain>
    </source>
</reference>